<dbReference type="InterPro" id="IPR007394">
    <property type="entry name" value="UPF0122"/>
</dbReference>
<evidence type="ECO:0000313" key="3">
    <source>
        <dbReference type="EMBL" id="CAT04945.1"/>
    </source>
</evidence>
<name>C5J653_MESCH</name>
<dbReference type="PANTHER" id="PTHR40083:SF1">
    <property type="entry name" value="UPF0122 PROTEIN YLXM"/>
    <property type="match status" value="1"/>
</dbReference>
<reference evidence="4" key="1">
    <citation type="journal article" date="2009" name="BMC Bioinformatics">
        <title>The Mycoplasma conjunctivae genome sequencing, annotation and analysis.</title>
        <authorList>
            <person name="Calderon-Copete S.P."/>
            <person name="Wigger G."/>
            <person name="Wunderlin C."/>
            <person name="Schmidheini T."/>
            <person name="Frey J."/>
            <person name="Quail M.A."/>
            <person name="Falquet L."/>
        </authorList>
    </citation>
    <scope>NUCLEOTIDE SEQUENCE [LARGE SCALE GENOMIC DNA]</scope>
    <source>
        <strain evidence="4">ATCC 25834 / NCTC 10147 / HRC/581</strain>
    </source>
</reference>
<comment type="function">
    <text evidence="2">Might take part in the signal recognition particle (SRP) pathway. This is inferred from the conservation of its genetic proximity to ftsY/ffh. May be a regulatory protein.</text>
</comment>
<keyword evidence="4" id="KW-1185">Reference proteome</keyword>
<dbReference type="HOGENOM" id="CLU_129218_2_0_14"/>
<dbReference type="SUPFAM" id="SSF88659">
    <property type="entry name" value="Sigma3 and sigma4 domains of RNA polymerase sigma factors"/>
    <property type="match status" value="1"/>
</dbReference>
<dbReference type="Pfam" id="PF04297">
    <property type="entry name" value="UPF0122"/>
    <property type="match status" value="1"/>
</dbReference>
<comment type="similarity">
    <text evidence="1">Belongs to the UPF0122 family.</text>
</comment>
<evidence type="ECO:0000256" key="1">
    <source>
        <dbReference type="ARBA" id="ARBA00008720"/>
    </source>
</evidence>
<dbReference type="AlphaFoldDB" id="C5J653"/>
<proteinExistence type="inferred from homology"/>
<organism evidence="3 4">
    <name type="scientific">Mesomycoplasma conjunctivae (strain ATCC 25834 / NCTC 10147 / HRC/581)</name>
    <name type="common">Mycoplasma conjunctivae</name>
    <dbReference type="NCBI Taxonomy" id="572263"/>
    <lineage>
        <taxon>Bacteria</taxon>
        <taxon>Bacillati</taxon>
        <taxon>Mycoplasmatota</taxon>
        <taxon>Mycoplasmoidales</taxon>
        <taxon>Metamycoplasmataceae</taxon>
        <taxon>Mesomycoplasma</taxon>
    </lineage>
</organism>
<dbReference type="Gene3D" id="1.10.10.10">
    <property type="entry name" value="Winged helix-like DNA-binding domain superfamily/Winged helix DNA-binding domain"/>
    <property type="match status" value="1"/>
</dbReference>
<dbReference type="PANTHER" id="PTHR40083">
    <property type="entry name" value="UPF0122 PROTEIN CBO2450/CLC_2298"/>
    <property type="match status" value="1"/>
</dbReference>
<evidence type="ECO:0000256" key="2">
    <source>
        <dbReference type="ARBA" id="ARBA00024764"/>
    </source>
</evidence>
<dbReference type="EMBL" id="FM864216">
    <property type="protein sequence ID" value="CAT04945.1"/>
    <property type="molecule type" value="Genomic_DNA"/>
</dbReference>
<gene>
    <name evidence="3" type="ordered locus">MCJ_002540</name>
</gene>
<evidence type="ECO:0000313" key="4">
    <source>
        <dbReference type="Proteomes" id="UP000001491"/>
    </source>
</evidence>
<dbReference type="KEGG" id="mco:MCJ_002540"/>
<accession>C5J653</accession>
<sequence length="82" mass="9702">MNNKIEDKDKFDNLYNKFSFLLTQNQKQIFHLYYKENLSLSEIAKILATTRASVFDSLKKAKQKMLKIEQKMLQEKGKNGQN</sequence>
<dbReference type="Proteomes" id="UP000001491">
    <property type="component" value="Chromosome"/>
</dbReference>
<dbReference type="InterPro" id="IPR013324">
    <property type="entry name" value="RNA_pol_sigma_r3/r4-like"/>
</dbReference>
<protein>
    <submittedName>
        <fullName evidence="3">PUTATIVE UPF0122 protein MCAP_0480</fullName>
    </submittedName>
</protein>
<dbReference type="InterPro" id="IPR036388">
    <property type="entry name" value="WH-like_DNA-bd_sf"/>
</dbReference>